<dbReference type="InterPro" id="IPR011990">
    <property type="entry name" value="TPR-like_helical_dom_sf"/>
</dbReference>
<dbReference type="EMBL" id="ALKK01000006">
    <property type="protein sequence ID" value="EJU18895.1"/>
    <property type="molecule type" value="Genomic_DNA"/>
</dbReference>
<protein>
    <submittedName>
        <fullName evidence="2">Bacterial transcriptional activator domain protein</fullName>
    </submittedName>
</protein>
<comment type="caution">
    <text evidence="2">The sequence shown here is derived from an EMBL/GenBank/DDBJ whole genome shotgun (WGS) entry which is preliminary data.</text>
</comment>
<evidence type="ECO:0000259" key="1">
    <source>
        <dbReference type="Pfam" id="PF03704"/>
    </source>
</evidence>
<dbReference type="GeneID" id="75076219"/>
<dbReference type="AlphaFoldDB" id="A0AAN3VXE5"/>
<organism evidence="2 3">
    <name type="scientific">Fusobacterium necrophorum subsp. funduliforme Fnf 1007</name>
    <dbReference type="NCBI Taxonomy" id="1161424"/>
    <lineage>
        <taxon>Bacteria</taxon>
        <taxon>Fusobacteriati</taxon>
        <taxon>Fusobacteriota</taxon>
        <taxon>Fusobacteriia</taxon>
        <taxon>Fusobacteriales</taxon>
        <taxon>Fusobacteriaceae</taxon>
        <taxon>Fusobacterium</taxon>
    </lineage>
</organism>
<dbReference type="GO" id="GO:0006355">
    <property type="term" value="P:regulation of DNA-templated transcription"/>
    <property type="evidence" value="ECO:0007669"/>
    <property type="project" value="InterPro"/>
</dbReference>
<proteinExistence type="predicted"/>
<evidence type="ECO:0000313" key="3">
    <source>
        <dbReference type="Proteomes" id="UP000003120"/>
    </source>
</evidence>
<dbReference type="Proteomes" id="UP000003120">
    <property type="component" value="Unassembled WGS sequence"/>
</dbReference>
<dbReference type="InterPro" id="IPR016032">
    <property type="entry name" value="Sig_transdc_resp-reg_C-effctor"/>
</dbReference>
<dbReference type="InterPro" id="IPR036388">
    <property type="entry name" value="WH-like_DNA-bd_sf"/>
</dbReference>
<reference evidence="2 3" key="1">
    <citation type="submission" date="2012-07" db="EMBL/GenBank/DDBJ databases">
        <authorList>
            <person name="Durkin A.S."/>
            <person name="McCorrison J."/>
            <person name="Torralba M."/>
            <person name="Gillis M."/>
            <person name="Methe B."/>
            <person name="Sutton G."/>
            <person name="Nelson K.E."/>
        </authorList>
    </citation>
    <scope>NUCLEOTIDE SEQUENCE [LARGE SCALE GENOMIC DNA]</scope>
    <source>
        <strain evidence="2 3">Fnf 1007</strain>
    </source>
</reference>
<accession>A0AAN3VXE5</accession>
<dbReference type="Gene3D" id="1.25.40.10">
    <property type="entry name" value="Tetratricopeptide repeat domain"/>
    <property type="match status" value="1"/>
</dbReference>
<name>A0AAN3VXE5_9FUSO</name>
<dbReference type="RefSeq" id="WP_005960280.1">
    <property type="nucleotide sequence ID" value="NZ_ALKK01000006.1"/>
</dbReference>
<evidence type="ECO:0000313" key="2">
    <source>
        <dbReference type="EMBL" id="EJU18895.1"/>
    </source>
</evidence>
<feature type="domain" description="Bacterial transcriptional activator" evidence="1">
    <location>
        <begin position="146"/>
        <end position="238"/>
    </location>
</feature>
<gene>
    <name evidence="2" type="ORF">HMPREF1127_0399</name>
</gene>
<dbReference type="SUPFAM" id="SSF46894">
    <property type="entry name" value="C-terminal effector domain of the bipartite response regulators"/>
    <property type="match status" value="1"/>
</dbReference>
<dbReference type="PANTHER" id="PTHR35807">
    <property type="entry name" value="TRANSCRIPTIONAL REGULATOR REDD-RELATED"/>
    <property type="match status" value="1"/>
</dbReference>
<dbReference type="SUPFAM" id="SSF48452">
    <property type="entry name" value="TPR-like"/>
    <property type="match status" value="1"/>
</dbReference>
<sequence>MLKIKFLGKVMIEQENLSITENLGAKALALLSLLILHYPKSMQRDKLITYLWPDSSEESGKYNLRFNLWKINSSIGKDQNGNKFLYVGRNDCRINQNYKYECDILNIKKKVPYQMASISELENMRSILNGDFMEGFYFKNCNEYNEMIIAERNYYENQKIKILFRLIELYQKQRNFFLCEKIIKEFIILEPYDEEIALKIMEIYEENGKRSSAILFYKEFQKKLMISLGIQPSRELKQKYFSLKNMGESKNSSQSGINIQEKKRGYGRGNKVYLELSTTCISKLKYYWITSFLESLEDKIDFDFYISEIEKRDLGFIFSPFQKEGFSEQIPDVRIASAFLHLLGKLKIDYSIHVHIENYEDMDFFSSSLIKIVNQRKLFHILL</sequence>
<dbReference type="Pfam" id="PF03704">
    <property type="entry name" value="BTAD"/>
    <property type="match status" value="1"/>
</dbReference>
<dbReference type="PANTHER" id="PTHR35807:SF2">
    <property type="entry name" value="TRANSCRIPTIONAL ACTIVATOR DOMAIN"/>
    <property type="match status" value="1"/>
</dbReference>
<dbReference type="Gene3D" id="1.10.10.10">
    <property type="entry name" value="Winged helix-like DNA-binding domain superfamily/Winged helix DNA-binding domain"/>
    <property type="match status" value="1"/>
</dbReference>
<dbReference type="InterPro" id="IPR005158">
    <property type="entry name" value="BTAD"/>
</dbReference>
<dbReference type="InterPro" id="IPR051677">
    <property type="entry name" value="AfsR-DnrI-RedD_regulator"/>
</dbReference>
<dbReference type="GO" id="GO:0003677">
    <property type="term" value="F:DNA binding"/>
    <property type="evidence" value="ECO:0007669"/>
    <property type="project" value="InterPro"/>
</dbReference>